<organism evidence="1">
    <name type="scientific">Tanacetum cinerariifolium</name>
    <name type="common">Dalmatian daisy</name>
    <name type="synonym">Chrysanthemum cinerariifolium</name>
    <dbReference type="NCBI Taxonomy" id="118510"/>
    <lineage>
        <taxon>Eukaryota</taxon>
        <taxon>Viridiplantae</taxon>
        <taxon>Streptophyta</taxon>
        <taxon>Embryophyta</taxon>
        <taxon>Tracheophyta</taxon>
        <taxon>Spermatophyta</taxon>
        <taxon>Magnoliopsida</taxon>
        <taxon>eudicotyledons</taxon>
        <taxon>Gunneridae</taxon>
        <taxon>Pentapetalae</taxon>
        <taxon>asterids</taxon>
        <taxon>campanulids</taxon>
        <taxon>Asterales</taxon>
        <taxon>Asteraceae</taxon>
        <taxon>Asteroideae</taxon>
        <taxon>Anthemideae</taxon>
        <taxon>Anthemidinae</taxon>
        <taxon>Tanacetum</taxon>
    </lineage>
</organism>
<gene>
    <name evidence="1" type="ORF">Tci_865318</name>
</gene>
<name>A0A699S895_TANCI</name>
<comment type="caution">
    <text evidence="1">The sequence shown here is derived from an EMBL/GenBank/DDBJ whole genome shotgun (WGS) entry which is preliminary data.</text>
</comment>
<reference evidence="1" key="1">
    <citation type="journal article" date="2019" name="Sci. Rep.">
        <title>Draft genome of Tanacetum cinerariifolium, the natural source of mosquito coil.</title>
        <authorList>
            <person name="Yamashiro T."/>
            <person name="Shiraishi A."/>
            <person name="Satake H."/>
            <person name="Nakayama K."/>
        </authorList>
    </citation>
    <scope>NUCLEOTIDE SEQUENCE</scope>
</reference>
<dbReference type="AlphaFoldDB" id="A0A699S895"/>
<evidence type="ECO:0000313" key="1">
    <source>
        <dbReference type="EMBL" id="GFC93348.1"/>
    </source>
</evidence>
<accession>A0A699S895</accession>
<feature type="non-terminal residue" evidence="1">
    <location>
        <position position="70"/>
    </location>
</feature>
<dbReference type="EMBL" id="BKCJ011142749">
    <property type="protein sequence ID" value="GFC93348.1"/>
    <property type="molecule type" value="Genomic_DNA"/>
</dbReference>
<proteinExistence type="predicted"/>
<sequence length="70" mass="7274">MCGGCWSSGSGGGLWCGGGDSGGEGGAWGEWRGGSDRSGDGESFWVRRKKPAEKVFRRLPEVAAVVAGRR</sequence>
<protein>
    <submittedName>
        <fullName evidence="1">Uncharacterized protein</fullName>
    </submittedName>
</protein>